<dbReference type="Pfam" id="PF25906">
    <property type="entry name" value="PucR-like_N"/>
    <property type="match status" value="1"/>
</dbReference>
<evidence type="ECO:0000259" key="1">
    <source>
        <dbReference type="Pfam" id="PF13556"/>
    </source>
</evidence>
<organism evidence="3 4">
    <name type="scientific">Nocardioides lianchengensis</name>
    <dbReference type="NCBI Taxonomy" id="1045774"/>
    <lineage>
        <taxon>Bacteria</taxon>
        <taxon>Bacillati</taxon>
        <taxon>Actinomycetota</taxon>
        <taxon>Actinomycetes</taxon>
        <taxon>Propionibacteriales</taxon>
        <taxon>Nocardioidaceae</taxon>
        <taxon>Nocardioides</taxon>
    </lineage>
</organism>
<keyword evidence="4" id="KW-1185">Reference proteome</keyword>
<dbReference type="Gene3D" id="1.10.10.2840">
    <property type="entry name" value="PucR C-terminal helix-turn-helix domain"/>
    <property type="match status" value="1"/>
</dbReference>
<name>A0A1G7B7F9_9ACTN</name>
<dbReference type="EMBL" id="FMZM01000017">
    <property type="protein sequence ID" value="SDE22195.1"/>
    <property type="molecule type" value="Genomic_DNA"/>
</dbReference>
<dbReference type="STRING" id="1045774.SAMN05421872_11733"/>
<reference evidence="4" key="1">
    <citation type="submission" date="2016-10" db="EMBL/GenBank/DDBJ databases">
        <authorList>
            <person name="Varghese N."/>
            <person name="Submissions S."/>
        </authorList>
    </citation>
    <scope>NUCLEOTIDE SEQUENCE [LARGE SCALE GENOMIC DNA]</scope>
    <source>
        <strain evidence="4">CGMCC 4.6858</strain>
    </source>
</reference>
<dbReference type="Pfam" id="PF13556">
    <property type="entry name" value="HTH_30"/>
    <property type="match status" value="1"/>
</dbReference>
<proteinExistence type="predicted"/>
<dbReference type="Proteomes" id="UP000199034">
    <property type="component" value="Unassembled WGS sequence"/>
</dbReference>
<feature type="domain" description="PucR-like N-terminal" evidence="2">
    <location>
        <begin position="18"/>
        <end position="170"/>
    </location>
</feature>
<dbReference type="PANTHER" id="PTHR33744:SF1">
    <property type="entry name" value="DNA-BINDING TRANSCRIPTIONAL ACTIVATOR ADER"/>
    <property type="match status" value="1"/>
</dbReference>
<dbReference type="InterPro" id="IPR025736">
    <property type="entry name" value="PucR_C-HTH_dom"/>
</dbReference>
<dbReference type="RefSeq" id="WP_090860794.1">
    <property type="nucleotide sequence ID" value="NZ_FMZM01000017.1"/>
</dbReference>
<dbReference type="InterPro" id="IPR051448">
    <property type="entry name" value="CdaR-like_regulators"/>
</dbReference>
<dbReference type="AlphaFoldDB" id="A0A1G7B7F9"/>
<evidence type="ECO:0000313" key="3">
    <source>
        <dbReference type="EMBL" id="SDE22195.1"/>
    </source>
</evidence>
<protein>
    <submittedName>
        <fullName evidence="3">PucR C-terminal helix-turn-helix domain-containing protein</fullName>
    </submittedName>
</protein>
<gene>
    <name evidence="3" type="ORF">SAMN05421872_11733</name>
</gene>
<dbReference type="PANTHER" id="PTHR33744">
    <property type="entry name" value="CARBOHYDRATE DIACID REGULATOR"/>
    <property type="match status" value="1"/>
</dbReference>
<sequence length="420" mass="46509">MTDSPVLAPEPVISLSSHPFRPVLLKMADPIVAQVRAEVPAYAGPDGGRRHQLMLMAANAAVEGYLDTSRRHSAQRKVDVLFHRMGWGEAESGNTTDNLEAALGVASRAAWRHLCDYAVAKGLTAKALRDVTLDLLEYADHLRAELLAGHALRADRPQFEGQRARQELLRFFRTASAGRVSPLAPLGVDRTRLADLAERAGWPVPDQTVALAVSFHGDSPDVPDRSDVLWARDGQRLQVLCAAPLAGELAGQFERSGSDRRVVISWPVPAAESGTAMLWTIRALDLVQAGVIPPTPVVRCDEHVTQLWLHAEPSMRRRLCQDLLEPLLAEAPNSREILTETLLVWLETRDSAPAIAAKLDIHPQTVRYRWRRLNELFGEALRDPEFILQMTLVLKASVPMWKGGDQSDFELFRDTRDLGV</sequence>
<evidence type="ECO:0000259" key="2">
    <source>
        <dbReference type="Pfam" id="PF25906"/>
    </source>
</evidence>
<accession>A0A1G7B7F9</accession>
<evidence type="ECO:0000313" key="4">
    <source>
        <dbReference type="Proteomes" id="UP000199034"/>
    </source>
</evidence>
<dbReference type="InterPro" id="IPR058663">
    <property type="entry name" value="PucR-like_N"/>
</dbReference>
<dbReference type="InterPro" id="IPR042070">
    <property type="entry name" value="PucR_C-HTH_sf"/>
</dbReference>
<feature type="domain" description="PucR C-terminal helix-turn-helix" evidence="1">
    <location>
        <begin position="338"/>
        <end position="396"/>
    </location>
</feature>